<feature type="transmembrane region" description="Helical" evidence="2">
    <location>
        <begin position="198"/>
        <end position="223"/>
    </location>
</feature>
<comment type="caution">
    <text evidence="5">The sequence shown here is derived from an EMBL/GenBank/DDBJ whole genome shotgun (WGS) entry which is preliminary data.</text>
</comment>
<dbReference type="OrthoDB" id="9814202at2"/>
<dbReference type="SMART" id="SM00267">
    <property type="entry name" value="GGDEF"/>
    <property type="match status" value="1"/>
</dbReference>
<dbReference type="SUPFAM" id="SSF141868">
    <property type="entry name" value="EAL domain-like"/>
    <property type="match status" value="1"/>
</dbReference>
<organism evidence="5 6">
    <name type="scientific">Acuticoccus sediminis</name>
    <dbReference type="NCBI Taxonomy" id="2184697"/>
    <lineage>
        <taxon>Bacteria</taxon>
        <taxon>Pseudomonadati</taxon>
        <taxon>Pseudomonadota</taxon>
        <taxon>Alphaproteobacteria</taxon>
        <taxon>Hyphomicrobiales</taxon>
        <taxon>Amorphaceae</taxon>
        <taxon>Acuticoccus</taxon>
    </lineage>
</organism>
<keyword evidence="6" id="KW-1185">Reference proteome</keyword>
<sequence length="660" mass="70576">MARSGSDRPTETGGDGGTVRGPASSRREAGTRHVFALNAVGGLFVVLTFIAICLWSILAAEEELKQTAELAAQRWAQAAIVDSDALDHLLAGDGATPADEVYLNTIARTADVLSFRIYNAEGEPVFSYTPDDNDGLAEHAPAESDTAARVEIIRRGDAPGPTPIARVWIPFGTVADPAGSVIVTTDQSPNAAIYREELLGTLAITGLLVLIALANCFGVAFLLRRKKISDERIFNLVHRDSLTGLSSRKNFQDTMSRCFPAEGGGSHAVALHLVDVDGFKSVNDTLGHPVGDRLLQSVATQLLSSVGENDVVARLGGDEFAVLQRHADTPGKAETLAERIVESVRLIHKGTGSTGHVTVSVGTALAPVHADNLDDLTRFADIALYRAKNDGRDRSILFAPGMEDELNARILLRTIVRDAVETGAFELHYQPICSTGDRTILGFEALARLPDPSGQRTIPPSDFIPVAETMGLMPRLGALLLNDACRTAVTWPAHLTLAVNLSPQQFGDNIVGTVADALATSGLSPHRLELEVTESLLFANEDVAMQQLNALKALGVRIAMDDFGTGYSSLSYLWRFPFDKLKVDRSFIASLDAADSVGVVLRTISAMSDAMALTVVAEGVETEAQHAFAKNAGYDAVQGYLCGRPMPRDDIPAFLARRCC</sequence>
<dbReference type="AlphaFoldDB" id="A0A8B2NXY6"/>
<evidence type="ECO:0000313" key="5">
    <source>
        <dbReference type="EMBL" id="RAI03560.1"/>
    </source>
</evidence>
<gene>
    <name evidence="5" type="ORF">DLJ53_03460</name>
</gene>
<accession>A0A8B2NXY6</accession>
<dbReference type="InterPro" id="IPR000160">
    <property type="entry name" value="GGDEF_dom"/>
</dbReference>
<dbReference type="InterPro" id="IPR035919">
    <property type="entry name" value="EAL_sf"/>
</dbReference>
<dbReference type="PANTHER" id="PTHR44757:SF2">
    <property type="entry name" value="BIOFILM ARCHITECTURE MAINTENANCE PROTEIN MBAA"/>
    <property type="match status" value="1"/>
</dbReference>
<evidence type="ECO:0000259" key="4">
    <source>
        <dbReference type="PROSITE" id="PS50887"/>
    </source>
</evidence>
<feature type="transmembrane region" description="Helical" evidence="2">
    <location>
        <begin position="34"/>
        <end position="58"/>
    </location>
</feature>
<feature type="compositionally biased region" description="Basic and acidic residues" evidence="1">
    <location>
        <begin position="1"/>
        <end position="10"/>
    </location>
</feature>
<feature type="domain" description="EAL" evidence="3">
    <location>
        <begin position="409"/>
        <end position="659"/>
    </location>
</feature>
<dbReference type="SMART" id="SM00052">
    <property type="entry name" value="EAL"/>
    <property type="match status" value="1"/>
</dbReference>
<dbReference type="SUPFAM" id="SSF55073">
    <property type="entry name" value="Nucleotide cyclase"/>
    <property type="match status" value="1"/>
</dbReference>
<dbReference type="EMBL" id="QHHQ01000001">
    <property type="protein sequence ID" value="RAI03560.1"/>
    <property type="molecule type" value="Genomic_DNA"/>
</dbReference>
<keyword evidence="2" id="KW-0812">Transmembrane</keyword>
<evidence type="ECO:0000256" key="1">
    <source>
        <dbReference type="SAM" id="MobiDB-lite"/>
    </source>
</evidence>
<feature type="region of interest" description="Disordered" evidence="1">
    <location>
        <begin position="1"/>
        <end position="25"/>
    </location>
</feature>
<keyword evidence="2" id="KW-1133">Transmembrane helix</keyword>
<evidence type="ECO:0000256" key="2">
    <source>
        <dbReference type="SAM" id="Phobius"/>
    </source>
</evidence>
<dbReference type="CDD" id="cd01948">
    <property type="entry name" value="EAL"/>
    <property type="match status" value="1"/>
</dbReference>
<dbReference type="InterPro" id="IPR043128">
    <property type="entry name" value="Rev_trsase/Diguanyl_cyclase"/>
</dbReference>
<dbReference type="PROSITE" id="PS50883">
    <property type="entry name" value="EAL"/>
    <property type="match status" value="1"/>
</dbReference>
<keyword evidence="2" id="KW-0472">Membrane</keyword>
<dbReference type="Pfam" id="PF00990">
    <property type="entry name" value="GGDEF"/>
    <property type="match status" value="1"/>
</dbReference>
<dbReference type="NCBIfam" id="TIGR00254">
    <property type="entry name" value="GGDEF"/>
    <property type="match status" value="1"/>
</dbReference>
<dbReference type="InterPro" id="IPR001633">
    <property type="entry name" value="EAL_dom"/>
</dbReference>
<dbReference type="Pfam" id="PF00563">
    <property type="entry name" value="EAL"/>
    <property type="match status" value="1"/>
</dbReference>
<dbReference type="InterPro" id="IPR029787">
    <property type="entry name" value="Nucleotide_cyclase"/>
</dbReference>
<dbReference type="CDD" id="cd01949">
    <property type="entry name" value="GGDEF"/>
    <property type="match status" value="1"/>
</dbReference>
<proteinExistence type="predicted"/>
<dbReference type="InterPro" id="IPR052155">
    <property type="entry name" value="Biofilm_reg_signaling"/>
</dbReference>
<dbReference type="PANTHER" id="PTHR44757">
    <property type="entry name" value="DIGUANYLATE CYCLASE DGCP"/>
    <property type="match status" value="1"/>
</dbReference>
<evidence type="ECO:0000313" key="6">
    <source>
        <dbReference type="Proteomes" id="UP000249590"/>
    </source>
</evidence>
<evidence type="ECO:0000259" key="3">
    <source>
        <dbReference type="PROSITE" id="PS50883"/>
    </source>
</evidence>
<dbReference type="Proteomes" id="UP000249590">
    <property type="component" value="Unassembled WGS sequence"/>
</dbReference>
<reference evidence="5 6" key="1">
    <citation type="submission" date="2018-05" db="EMBL/GenBank/DDBJ databases">
        <title>Acuticoccus sediminis sp. nov., isolated from deep-sea sediment of Indian Ocean.</title>
        <authorList>
            <person name="Liu X."/>
            <person name="Lai Q."/>
            <person name="Du Y."/>
            <person name="Sun F."/>
            <person name="Zhang X."/>
            <person name="Wang S."/>
            <person name="Shao Z."/>
        </authorList>
    </citation>
    <scope>NUCLEOTIDE SEQUENCE [LARGE SCALE GENOMIC DNA]</scope>
    <source>
        <strain evidence="5 6">PTG4-2</strain>
    </source>
</reference>
<dbReference type="Gene3D" id="3.20.20.450">
    <property type="entry name" value="EAL domain"/>
    <property type="match status" value="1"/>
</dbReference>
<protein>
    <submittedName>
        <fullName evidence="5">GGDEF-domain containing protein</fullName>
    </submittedName>
</protein>
<name>A0A8B2NXY6_9HYPH</name>
<feature type="domain" description="GGDEF" evidence="4">
    <location>
        <begin position="267"/>
        <end position="400"/>
    </location>
</feature>
<dbReference type="Gene3D" id="3.30.70.270">
    <property type="match status" value="1"/>
</dbReference>
<dbReference type="RefSeq" id="WP_111342363.1">
    <property type="nucleotide sequence ID" value="NZ_QHHQ01000001.1"/>
</dbReference>
<dbReference type="PROSITE" id="PS50887">
    <property type="entry name" value="GGDEF"/>
    <property type="match status" value="1"/>
</dbReference>